<dbReference type="Pfam" id="PF00266">
    <property type="entry name" value="Aminotran_5"/>
    <property type="match status" value="1"/>
</dbReference>
<dbReference type="InterPro" id="IPR000192">
    <property type="entry name" value="Aminotrans_V_dom"/>
</dbReference>
<dbReference type="EMBL" id="JAVFHQ010000050">
    <property type="protein sequence ID" value="KAK4541681.1"/>
    <property type="molecule type" value="Genomic_DNA"/>
</dbReference>
<sequence>MVLKPTQPSSAGGEIEKMESIECGKEVVKQFSFGDGYRNLNHGSYGTYPLPIRSVLRHYQDEAEARPDKFIRYDYPKLLDESRAAVAKYLNAPVSTCVYITNATTGLNTVLRNLVYETGDVIIYFATIYGACEKSIDYITETTPAESRKIEYTYPISDQTLCDLFEEAISATKAAGKVPKLAIFDTIVSLPGVRMPFEALTALSHQHGLLSCIDGAHGIGHIPLDLTALDPDFFFSNCHKWLHVPRACAVFYVPERNQHLLRSTLPTSHGFAPLPKGSEAVINNPMPPSGKSAYITNFEYVATLDNSPYLCIPAALEWRSRLSWQGKKGEEAIMAYTIHLAREAGKTVSSILSTEVMENKEGTLSHCNFANVRLPLASSAVAGSDRGKAVRVAQWMEKVLVEEYNTFIAIIFYEGAWWVRLSSQVYLTVEDFEWAAGMLKTVCERVEAGEWEQ</sequence>
<evidence type="ECO:0000256" key="1">
    <source>
        <dbReference type="ARBA" id="ARBA00022898"/>
    </source>
</evidence>
<dbReference type="InterPro" id="IPR015421">
    <property type="entry name" value="PyrdxlP-dep_Trfase_major"/>
</dbReference>
<name>A0AAV9J995_9PEZI</name>
<gene>
    <name evidence="3" type="ORF">LTR36_007825</name>
</gene>
<dbReference type="Proteomes" id="UP001324427">
    <property type="component" value="Unassembled WGS sequence"/>
</dbReference>
<evidence type="ECO:0000313" key="4">
    <source>
        <dbReference type="Proteomes" id="UP001324427"/>
    </source>
</evidence>
<dbReference type="PANTHER" id="PTHR43092">
    <property type="entry name" value="L-CYSTEINE DESULFHYDRASE"/>
    <property type="match status" value="1"/>
</dbReference>
<organism evidence="3 4">
    <name type="scientific">Oleoguttula mirabilis</name>
    <dbReference type="NCBI Taxonomy" id="1507867"/>
    <lineage>
        <taxon>Eukaryota</taxon>
        <taxon>Fungi</taxon>
        <taxon>Dikarya</taxon>
        <taxon>Ascomycota</taxon>
        <taxon>Pezizomycotina</taxon>
        <taxon>Dothideomycetes</taxon>
        <taxon>Dothideomycetidae</taxon>
        <taxon>Mycosphaerellales</taxon>
        <taxon>Teratosphaeriaceae</taxon>
        <taxon>Oleoguttula</taxon>
    </lineage>
</organism>
<dbReference type="Gene3D" id="3.40.640.10">
    <property type="entry name" value="Type I PLP-dependent aspartate aminotransferase-like (Major domain)"/>
    <property type="match status" value="1"/>
</dbReference>
<keyword evidence="4" id="KW-1185">Reference proteome</keyword>
<protein>
    <recommendedName>
        <fullName evidence="2">Aminotransferase class V domain-containing protein</fullName>
    </recommendedName>
</protein>
<comment type="caution">
    <text evidence="3">The sequence shown here is derived from an EMBL/GenBank/DDBJ whole genome shotgun (WGS) entry which is preliminary data.</text>
</comment>
<evidence type="ECO:0000259" key="2">
    <source>
        <dbReference type="Pfam" id="PF00266"/>
    </source>
</evidence>
<feature type="domain" description="Aminotransferase class V" evidence="2">
    <location>
        <begin position="77"/>
        <end position="266"/>
    </location>
</feature>
<proteinExistence type="predicted"/>
<evidence type="ECO:0000313" key="3">
    <source>
        <dbReference type="EMBL" id="KAK4541681.1"/>
    </source>
</evidence>
<dbReference type="PANTHER" id="PTHR43092:SF2">
    <property type="entry name" value="HERCYNYLCYSTEINE SULFOXIDE LYASE"/>
    <property type="match status" value="1"/>
</dbReference>
<dbReference type="SUPFAM" id="SSF53383">
    <property type="entry name" value="PLP-dependent transferases"/>
    <property type="match status" value="1"/>
</dbReference>
<reference evidence="3 4" key="1">
    <citation type="submission" date="2021-11" db="EMBL/GenBank/DDBJ databases">
        <title>Black yeast isolated from Biological Soil Crust.</title>
        <authorList>
            <person name="Kurbessoian T."/>
        </authorList>
    </citation>
    <scope>NUCLEOTIDE SEQUENCE [LARGE SCALE GENOMIC DNA]</scope>
    <source>
        <strain evidence="3 4">CCFEE 5522</strain>
    </source>
</reference>
<accession>A0AAV9J995</accession>
<keyword evidence="1" id="KW-0663">Pyridoxal phosphate</keyword>
<dbReference type="AlphaFoldDB" id="A0AAV9J995"/>
<dbReference type="InterPro" id="IPR015424">
    <property type="entry name" value="PyrdxlP-dep_Trfase"/>
</dbReference>